<organism evidence="1 2">
    <name type="scientific">Bauhinia variegata</name>
    <name type="common">Purple orchid tree</name>
    <name type="synonym">Phanera variegata</name>
    <dbReference type="NCBI Taxonomy" id="167791"/>
    <lineage>
        <taxon>Eukaryota</taxon>
        <taxon>Viridiplantae</taxon>
        <taxon>Streptophyta</taxon>
        <taxon>Embryophyta</taxon>
        <taxon>Tracheophyta</taxon>
        <taxon>Spermatophyta</taxon>
        <taxon>Magnoliopsida</taxon>
        <taxon>eudicotyledons</taxon>
        <taxon>Gunneridae</taxon>
        <taxon>Pentapetalae</taxon>
        <taxon>rosids</taxon>
        <taxon>fabids</taxon>
        <taxon>Fabales</taxon>
        <taxon>Fabaceae</taxon>
        <taxon>Cercidoideae</taxon>
        <taxon>Cercideae</taxon>
        <taxon>Bauhiniinae</taxon>
        <taxon>Bauhinia</taxon>
    </lineage>
</organism>
<comment type="caution">
    <text evidence="1">The sequence shown here is derived from an EMBL/GenBank/DDBJ whole genome shotgun (WGS) entry which is preliminary data.</text>
</comment>
<sequence>MRYHQQRLGVVLGIWQNQRNLHLLDNSPHDWLFTRCSAVATAYYNRERACCGHEIRRWGCWSVVKEVKPERRYT</sequence>
<protein>
    <submittedName>
        <fullName evidence="1">Uncharacterized protein</fullName>
    </submittedName>
</protein>
<gene>
    <name evidence="1" type="ORF">L6164_035244</name>
</gene>
<dbReference type="EMBL" id="CM039438">
    <property type="protein sequence ID" value="KAI4302022.1"/>
    <property type="molecule type" value="Genomic_DNA"/>
</dbReference>
<evidence type="ECO:0000313" key="2">
    <source>
        <dbReference type="Proteomes" id="UP000828941"/>
    </source>
</evidence>
<reference evidence="1 2" key="1">
    <citation type="journal article" date="2022" name="DNA Res.">
        <title>Chromosomal-level genome assembly of the orchid tree Bauhinia variegata (Leguminosae; Cercidoideae) supports the allotetraploid origin hypothesis of Bauhinia.</title>
        <authorList>
            <person name="Zhong Y."/>
            <person name="Chen Y."/>
            <person name="Zheng D."/>
            <person name="Pang J."/>
            <person name="Liu Y."/>
            <person name="Luo S."/>
            <person name="Meng S."/>
            <person name="Qian L."/>
            <person name="Wei D."/>
            <person name="Dai S."/>
            <person name="Zhou R."/>
        </authorList>
    </citation>
    <scope>NUCLEOTIDE SEQUENCE [LARGE SCALE GENOMIC DNA]</scope>
    <source>
        <strain evidence="1">BV-YZ2020</strain>
    </source>
</reference>
<accession>A0ACB9KX92</accession>
<keyword evidence="2" id="KW-1185">Reference proteome</keyword>
<name>A0ACB9KX92_BAUVA</name>
<evidence type="ECO:0000313" key="1">
    <source>
        <dbReference type="EMBL" id="KAI4302022.1"/>
    </source>
</evidence>
<proteinExistence type="predicted"/>
<dbReference type="Proteomes" id="UP000828941">
    <property type="component" value="Chromosome 13"/>
</dbReference>